<dbReference type="InterPro" id="IPR007197">
    <property type="entry name" value="rSAM"/>
</dbReference>
<keyword evidence="6" id="KW-0408">Iron</keyword>
<keyword evidence="7" id="KW-0411">Iron-sulfur</keyword>
<dbReference type="SFLD" id="SFLDG01082">
    <property type="entry name" value="B12-binding_domain_containing"/>
    <property type="match status" value="1"/>
</dbReference>
<dbReference type="SFLD" id="SFLDG01123">
    <property type="entry name" value="methyltransferase_(Class_B)"/>
    <property type="match status" value="1"/>
</dbReference>
<evidence type="ECO:0000256" key="1">
    <source>
        <dbReference type="ARBA" id="ARBA00001966"/>
    </source>
</evidence>
<evidence type="ECO:0000256" key="2">
    <source>
        <dbReference type="ARBA" id="ARBA00022603"/>
    </source>
</evidence>
<dbReference type="RefSeq" id="WP_256310157.1">
    <property type="nucleotide sequence ID" value="NZ_JANGAC010000001.1"/>
</dbReference>
<evidence type="ECO:0000259" key="8">
    <source>
        <dbReference type="PROSITE" id="PS51918"/>
    </source>
</evidence>
<evidence type="ECO:0000256" key="7">
    <source>
        <dbReference type="ARBA" id="ARBA00023014"/>
    </source>
</evidence>
<accession>A0ABT1S5A1</accession>
<dbReference type="NCBIfam" id="TIGR04479">
    <property type="entry name" value="bcpD_PhpK_rSAM"/>
    <property type="match status" value="1"/>
</dbReference>
<keyword evidence="10" id="KW-1185">Reference proteome</keyword>
<reference evidence="9 10" key="1">
    <citation type="submission" date="2022-06" db="EMBL/GenBank/DDBJ databases">
        <title>Isolation of gut microbiota from human fecal samples.</title>
        <authorList>
            <person name="Pamer E.G."/>
            <person name="Barat B."/>
            <person name="Waligurski E."/>
            <person name="Medina S."/>
            <person name="Paddock L."/>
            <person name="Mostad J."/>
        </authorList>
    </citation>
    <scope>NUCLEOTIDE SEQUENCE [LARGE SCALE GENOMIC DNA]</scope>
    <source>
        <strain evidence="9 10">DFI.7.95</strain>
    </source>
</reference>
<evidence type="ECO:0000256" key="6">
    <source>
        <dbReference type="ARBA" id="ARBA00023004"/>
    </source>
</evidence>
<dbReference type="EMBL" id="JANGAC010000001">
    <property type="protein sequence ID" value="MCQ4921649.1"/>
    <property type="molecule type" value="Genomic_DNA"/>
</dbReference>
<proteinExistence type="predicted"/>
<dbReference type="PANTHER" id="PTHR43409:SF7">
    <property type="entry name" value="BLL1977 PROTEIN"/>
    <property type="match status" value="1"/>
</dbReference>
<dbReference type="InterPro" id="IPR058240">
    <property type="entry name" value="rSAM_sf"/>
</dbReference>
<keyword evidence="3" id="KW-0808">Transferase</keyword>
<dbReference type="SFLD" id="SFLDS00029">
    <property type="entry name" value="Radical_SAM"/>
    <property type="match status" value="1"/>
</dbReference>
<evidence type="ECO:0000256" key="3">
    <source>
        <dbReference type="ARBA" id="ARBA00022679"/>
    </source>
</evidence>
<organism evidence="9 10">
    <name type="scientific">Tissierella carlieri</name>
    <dbReference type="NCBI Taxonomy" id="689904"/>
    <lineage>
        <taxon>Bacteria</taxon>
        <taxon>Bacillati</taxon>
        <taxon>Bacillota</taxon>
        <taxon>Tissierellia</taxon>
        <taxon>Tissierellales</taxon>
        <taxon>Tissierellaceae</taxon>
        <taxon>Tissierella</taxon>
    </lineage>
</organism>
<keyword evidence="5" id="KW-0479">Metal-binding</keyword>
<dbReference type="SUPFAM" id="SSF102114">
    <property type="entry name" value="Radical SAM enzymes"/>
    <property type="match status" value="1"/>
</dbReference>
<dbReference type="PANTHER" id="PTHR43409">
    <property type="entry name" value="ANAEROBIC MAGNESIUM-PROTOPORPHYRIN IX MONOMETHYL ESTER CYCLASE-RELATED"/>
    <property type="match status" value="1"/>
</dbReference>
<dbReference type="Gene3D" id="3.80.30.20">
    <property type="entry name" value="tm_1862 like domain"/>
    <property type="match status" value="1"/>
</dbReference>
<dbReference type="InterPro" id="IPR006638">
    <property type="entry name" value="Elp3/MiaA/NifB-like_rSAM"/>
</dbReference>
<keyword evidence="2" id="KW-0489">Methyltransferase</keyword>
<dbReference type="InterPro" id="IPR031003">
    <property type="entry name" value="BcpD_PhpK_rSAM"/>
</dbReference>
<dbReference type="CDD" id="cd01335">
    <property type="entry name" value="Radical_SAM"/>
    <property type="match status" value="1"/>
</dbReference>
<dbReference type="InterPro" id="IPR023404">
    <property type="entry name" value="rSAM_horseshoe"/>
</dbReference>
<dbReference type="SMART" id="SM00729">
    <property type="entry name" value="Elp3"/>
    <property type="match status" value="1"/>
</dbReference>
<name>A0ABT1S5A1_9FIRM</name>
<dbReference type="Pfam" id="PF04055">
    <property type="entry name" value="Radical_SAM"/>
    <property type="match status" value="1"/>
</dbReference>
<gene>
    <name evidence="9" type="ORF">NE686_01010</name>
</gene>
<dbReference type="PROSITE" id="PS51918">
    <property type="entry name" value="RADICAL_SAM"/>
    <property type="match status" value="1"/>
</dbReference>
<sequence length="530" mass="61321">MKRDIDCLVIGYNEMNFSDYHKILSGMSKKSGAYRDLNLNFINYKDTEYTVTGIFNELLNIGNEKDKLNIGNTFSATISYLCSYLSRRNLTFDYINSFSSQKEQLVNMLLNDNVLTIAITTTYYVAAFPIIEIVSFIKEYNAKAKIIIGGPFIANSINTLGTNELQYLLNVLKADFYINESKGEESLVQLIECIKNDESYDKVPNLWLNNGKVSAISKKDESLLNDNWVDWSLFKDRINNIVNVRTAISCPFSCSFCGFPQHAGEYQTMDIKYVEKELDMLNQINSVSGIYFIDDTFNIPSDRFKKILEMLIKKKYRFKWHSYFRCQYADEEMVQMMKESGCEGVFLGIESCNEEILENMNKHANPDDYLNGIHLLKKNDIITFASFIVGFPGETEETANQLIEFIEESAPTFYRTQVWYCDKITPIWDSRDKFMIKGEKFSWSHSSMNSETAFDLVDKIFLNVKKSIWLPQYNFCFPGIFQILHRGISLANLKEFLNCFNEGIKEKLLFSNNISLNLERQMCDALGLYP</sequence>
<evidence type="ECO:0000256" key="4">
    <source>
        <dbReference type="ARBA" id="ARBA00022691"/>
    </source>
</evidence>
<protein>
    <submittedName>
        <fullName evidence="9">PhpK family radical SAM P-methyltransferase</fullName>
    </submittedName>
</protein>
<dbReference type="Proteomes" id="UP001524478">
    <property type="component" value="Unassembled WGS sequence"/>
</dbReference>
<evidence type="ECO:0000256" key="5">
    <source>
        <dbReference type="ARBA" id="ARBA00022723"/>
    </source>
</evidence>
<dbReference type="InterPro" id="IPR051198">
    <property type="entry name" value="BchE-like"/>
</dbReference>
<comment type="caution">
    <text evidence="9">The sequence shown here is derived from an EMBL/GenBank/DDBJ whole genome shotgun (WGS) entry which is preliminary data.</text>
</comment>
<dbReference type="InterPro" id="IPR034466">
    <property type="entry name" value="Methyltransferase_Class_B"/>
</dbReference>
<evidence type="ECO:0000313" key="9">
    <source>
        <dbReference type="EMBL" id="MCQ4921649.1"/>
    </source>
</evidence>
<evidence type="ECO:0000313" key="10">
    <source>
        <dbReference type="Proteomes" id="UP001524478"/>
    </source>
</evidence>
<keyword evidence="4" id="KW-0949">S-adenosyl-L-methionine</keyword>
<feature type="domain" description="Radical SAM core" evidence="8">
    <location>
        <begin position="236"/>
        <end position="471"/>
    </location>
</feature>
<comment type="cofactor">
    <cofactor evidence="1">
        <name>[4Fe-4S] cluster</name>
        <dbReference type="ChEBI" id="CHEBI:49883"/>
    </cofactor>
</comment>